<dbReference type="STRING" id="76936.BN2458_PEG0648"/>
<dbReference type="AlphaFoldDB" id="A0A0S4PWF6"/>
<dbReference type="GeneID" id="78150928"/>
<dbReference type="OrthoDB" id="2529130at2"/>
<name>A0A0S4PWF6_9HELI</name>
<protein>
    <submittedName>
        <fullName evidence="2">Biotin synthesis protein BioC</fullName>
    </submittedName>
    <submittedName>
        <fullName evidence="3">FkbM family methyltransferase</fullName>
    </submittedName>
</protein>
<dbReference type="InterPro" id="IPR006342">
    <property type="entry name" value="FkbM_mtfrase"/>
</dbReference>
<dbReference type="Pfam" id="PF05050">
    <property type="entry name" value="Methyltransf_21"/>
    <property type="match status" value="1"/>
</dbReference>
<sequence length="276" mass="31382">MLPIYHLLPPRLREKIVKEILVSLGIGSGSGVETSGERAVLELLNKKSQSLCIFDVGANVGKYLQLCTSVFTPPPPQLNKTQYAIDIHCFEPSTFTFAKLNETAKLCNAPHIHITLNNCALSNTQGNATLYYDTQGSGLASLSKRRLEHFQIDFKESEEIQTMRLSSYCKEREITHIHLLKLDVEGYELNVLESAKTLFEAKAIDMVCFEFGGCNIDTRSFFQDFWYFFKAYNFSLYRILPNSTFLHIKSYKEIYEQFTTTNYLACASEVAMDIGQ</sequence>
<dbReference type="GO" id="GO:0032259">
    <property type="term" value="P:methylation"/>
    <property type="evidence" value="ECO:0007669"/>
    <property type="project" value="UniProtKB-KW"/>
</dbReference>
<dbReference type="GO" id="GO:0008171">
    <property type="term" value="F:O-methyltransferase activity"/>
    <property type="evidence" value="ECO:0007669"/>
    <property type="project" value="TreeGrafter"/>
</dbReference>
<dbReference type="PATRIC" id="fig|76936.10.peg.633"/>
<reference evidence="3 4" key="1">
    <citation type="journal article" date="2014" name="Genome Announc.">
        <title>Draft genome sequences of eight enterohepatic helicobacter species isolated from both laboratory and wild rodents.</title>
        <authorList>
            <person name="Sheh A."/>
            <person name="Shen Z."/>
            <person name="Fox J.G."/>
        </authorList>
    </citation>
    <scope>NUCLEOTIDE SEQUENCE [LARGE SCALE GENOMIC DNA]</scope>
    <source>
        <strain evidence="3 4">MIT 98-6810</strain>
    </source>
</reference>
<dbReference type="InterPro" id="IPR029063">
    <property type="entry name" value="SAM-dependent_MTases_sf"/>
</dbReference>
<keyword evidence="3" id="KW-0489">Methyltransferase</keyword>
<evidence type="ECO:0000313" key="2">
    <source>
        <dbReference type="EMBL" id="CUU39534.1"/>
    </source>
</evidence>
<dbReference type="PANTHER" id="PTHR36973:SF4">
    <property type="entry name" value="NODULATION PROTEIN"/>
    <property type="match status" value="1"/>
</dbReference>
<dbReference type="SUPFAM" id="SSF53335">
    <property type="entry name" value="S-adenosyl-L-methionine-dependent methyltransferases"/>
    <property type="match status" value="1"/>
</dbReference>
<proteinExistence type="predicted"/>
<evidence type="ECO:0000313" key="5">
    <source>
        <dbReference type="Proteomes" id="UP000064525"/>
    </source>
</evidence>
<dbReference type="InterPro" id="IPR053188">
    <property type="entry name" value="FkbM_Methyltransferase"/>
</dbReference>
<evidence type="ECO:0000313" key="4">
    <source>
        <dbReference type="Proteomes" id="UP000029925"/>
    </source>
</evidence>
<dbReference type="Gene3D" id="3.40.50.150">
    <property type="entry name" value="Vaccinia Virus protein VP39"/>
    <property type="match status" value="1"/>
</dbReference>
<accession>A0A0S4PWF6</accession>
<dbReference type="NCBIfam" id="TIGR01444">
    <property type="entry name" value="fkbM_fam"/>
    <property type="match status" value="1"/>
</dbReference>
<dbReference type="Proteomes" id="UP000029925">
    <property type="component" value="Unassembled WGS sequence"/>
</dbReference>
<reference evidence="5" key="3">
    <citation type="submission" date="2015-11" db="EMBL/GenBank/DDBJ databases">
        <authorList>
            <person name="Anvar S.Y."/>
        </authorList>
    </citation>
    <scope>NUCLEOTIDE SEQUENCE [LARGE SCALE GENOMIC DNA]</scope>
</reference>
<dbReference type="KEGG" id="hty:BN2458_PEG0648"/>
<keyword evidence="4" id="KW-1185">Reference proteome</keyword>
<organism evidence="2 5">
    <name type="scientific">Helicobacter typhlonius</name>
    <dbReference type="NCBI Taxonomy" id="76936"/>
    <lineage>
        <taxon>Bacteria</taxon>
        <taxon>Pseudomonadati</taxon>
        <taxon>Campylobacterota</taxon>
        <taxon>Epsilonproteobacteria</taxon>
        <taxon>Campylobacterales</taxon>
        <taxon>Helicobacteraceae</taxon>
        <taxon>Helicobacter</taxon>
    </lineage>
</organism>
<dbReference type="RefSeq" id="WP_082628713.1">
    <property type="nucleotide sequence ID" value="NZ_CAONOT010000011.1"/>
</dbReference>
<keyword evidence="3" id="KW-0808">Transferase</keyword>
<dbReference type="EMBL" id="LN907858">
    <property type="protein sequence ID" value="CUU39534.1"/>
    <property type="molecule type" value="Genomic_DNA"/>
</dbReference>
<evidence type="ECO:0000313" key="3">
    <source>
        <dbReference type="EMBL" id="TLD79381.1"/>
    </source>
</evidence>
<reference evidence="2" key="2">
    <citation type="submission" date="2015-11" db="EMBL/GenBank/DDBJ databases">
        <authorList>
            <person name="Zhang Y."/>
            <person name="Guo Z."/>
        </authorList>
    </citation>
    <scope>NUCLEOTIDE SEQUENCE</scope>
    <source>
        <strain evidence="2">1</strain>
    </source>
</reference>
<dbReference type="PANTHER" id="PTHR36973">
    <property type="entry name" value="SLL1456 PROTEIN-RELATED"/>
    <property type="match status" value="1"/>
</dbReference>
<dbReference type="Proteomes" id="UP000064525">
    <property type="component" value="Chromosome I"/>
</dbReference>
<evidence type="ECO:0000259" key="1">
    <source>
        <dbReference type="Pfam" id="PF05050"/>
    </source>
</evidence>
<dbReference type="EMBL" id="JRPF02000001">
    <property type="protein sequence ID" value="TLD79381.1"/>
    <property type="molecule type" value="Genomic_DNA"/>
</dbReference>
<gene>
    <name evidence="2" type="ORF">BN2458_PEG0648</name>
    <name evidence="3" type="ORF">LS75_000075</name>
</gene>
<feature type="domain" description="Methyltransferase FkbM" evidence="1">
    <location>
        <begin position="55"/>
        <end position="235"/>
    </location>
</feature>